<keyword evidence="5" id="KW-0479">Metal-binding</keyword>
<comment type="caution">
    <text evidence="5">Lacks conserved residue(s) required for the propagation of feature annotation.</text>
</comment>
<evidence type="ECO:0000256" key="2">
    <source>
        <dbReference type="ARBA" id="ARBA00022801"/>
    </source>
</evidence>
<evidence type="ECO:0000256" key="5">
    <source>
        <dbReference type="HAMAP-Rule" id="MF_00116"/>
    </source>
</evidence>
<evidence type="ECO:0000259" key="7">
    <source>
        <dbReference type="Pfam" id="PF00692"/>
    </source>
</evidence>
<feature type="compositionally biased region" description="Gly residues" evidence="6">
    <location>
        <begin position="139"/>
        <end position="158"/>
    </location>
</feature>
<accession>A0ABX2TBG5</accession>
<evidence type="ECO:0000313" key="8">
    <source>
        <dbReference type="EMBL" id="NYZ20374.1"/>
    </source>
</evidence>
<feature type="binding site" evidence="5">
    <location>
        <begin position="86"/>
        <end position="88"/>
    </location>
    <ligand>
        <name>substrate</name>
    </ligand>
</feature>
<dbReference type="NCBIfam" id="TIGR00576">
    <property type="entry name" value="dut"/>
    <property type="match status" value="1"/>
</dbReference>
<dbReference type="SUPFAM" id="SSF51283">
    <property type="entry name" value="dUTPase-like"/>
    <property type="match status" value="1"/>
</dbReference>
<dbReference type="PANTHER" id="PTHR11241">
    <property type="entry name" value="DEOXYURIDINE 5'-TRIPHOSPHATE NUCLEOTIDOHYDROLASE"/>
    <property type="match status" value="1"/>
</dbReference>
<dbReference type="Proteomes" id="UP000584642">
    <property type="component" value="Unassembled WGS sequence"/>
</dbReference>
<comment type="catalytic activity">
    <reaction evidence="4 5">
        <text>dUTP + H2O = dUMP + diphosphate + H(+)</text>
        <dbReference type="Rhea" id="RHEA:10248"/>
        <dbReference type="ChEBI" id="CHEBI:15377"/>
        <dbReference type="ChEBI" id="CHEBI:15378"/>
        <dbReference type="ChEBI" id="CHEBI:33019"/>
        <dbReference type="ChEBI" id="CHEBI:61555"/>
        <dbReference type="ChEBI" id="CHEBI:246422"/>
        <dbReference type="EC" id="3.6.1.23"/>
    </reaction>
</comment>
<dbReference type="Gene3D" id="2.70.40.10">
    <property type="match status" value="1"/>
</dbReference>
<feature type="binding site" evidence="5">
    <location>
        <begin position="69"/>
        <end position="71"/>
    </location>
    <ligand>
        <name>substrate</name>
    </ligand>
</feature>
<dbReference type="RefSeq" id="WP_180282125.1">
    <property type="nucleotide sequence ID" value="NZ_JABFDB010000006.1"/>
</dbReference>
<evidence type="ECO:0000256" key="6">
    <source>
        <dbReference type="SAM" id="MobiDB-lite"/>
    </source>
</evidence>
<dbReference type="Pfam" id="PF00692">
    <property type="entry name" value="dUTPase"/>
    <property type="match status" value="1"/>
</dbReference>
<comment type="caution">
    <text evidence="8">The sequence shown here is derived from an EMBL/GenBank/DDBJ whole genome shotgun (WGS) entry which is preliminary data.</text>
</comment>
<gene>
    <name evidence="5 8" type="primary">dut</name>
    <name evidence="8" type="ORF">HND93_11670</name>
</gene>
<evidence type="ECO:0000256" key="3">
    <source>
        <dbReference type="ARBA" id="ARBA00023080"/>
    </source>
</evidence>
<dbReference type="InterPro" id="IPR036157">
    <property type="entry name" value="dUTPase-like_sf"/>
</dbReference>
<dbReference type="InterPro" id="IPR008181">
    <property type="entry name" value="dUTPase"/>
</dbReference>
<dbReference type="InterPro" id="IPR029054">
    <property type="entry name" value="dUTPase-like"/>
</dbReference>
<dbReference type="NCBIfam" id="NF001862">
    <property type="entry name" value="PRK00601.1"/>
    <property type="match status" value="1"/>
</dbReference>
<evidence type="ECO:0000256" key="1">
    <source>
        <dbReference type="ARBA" id="ARBA00006581"/>
    </source>
</evidence>
<comment type="pathway">
    <text evidence="5">Pyrimidine metabolism; dUMP biosynthesis; dUMP from dCTP (dUTP route): step 2/2.</text>
</comment>
<keyword evidence="9" id="KW-1185">Reference proteome</keyword>
<proteinExistence type="inferred from homology"/>
<dbReference type="EMBL" id="JABFDB010000006">
    <property type="protein sequence ID" value="NYZ20374.1"/>
    <property type="molecule type" value="Genomic_DNA"/>
</dbReference>
<name>A0ABX2TBG5_9PROT</name>
<organism evidence="8 9">
    <name type="scientific">Azospirillum oleiclasticum</name>
    <dbReference type="NCBI Taxonomy" id="2735135"/>
    <lineage>
        <taxon>Bacteria</taxon>
        <taxon>Pseudomonadati</taxon>
        <taxon>Pseudomonadota</taxon>
        <taxon>Alphaproteobacteria</taxon>
        <taxon>Rhodospirillales</taxon>
        <taxon>Azospirillaceae</taxon>
        <taxon>Azospirillum</taxon>
    </lineage>
</organism>
<dbReference type="PANTHER" id="PTHR11241:SF0">
    <property type="entry name" value="DEOXYURIDINE 5'-TRIPHOSPHATE NUCLEOTIDOHYDROLASE"/>
    <property type="match status" value="1"/>
</dbReference>
<feature type="binding site" evidence="5">
    <location>
        <position position="82"/>
    </location>
    <ligand>
        <name>substrate</name>
    </ligand>
</feature>
<comment type="cofactor">
    <cofactor evidence="5">
        <name>Mg(2+)</name>
        <dbReference type="ChEBI" id="CHEBI:18420"/>
    </cofactor>
</comment>
<keyword evidence="2 5" id="KW-0378">Hydrolase</keyword>
<dbReference type="GO" id="GO:0004170">
    <property type="term" value="F:dUTP diphosphatase activity"/>
    <property type="evidence" value="ECO:0007669"/>
    <property type="project" value="UniProtKB-EC"/>
</dbReference>
<dbReference type="HAMAP" id="MF_00116">
    <property type="entry name" value="dUTPase_bact"/>
    <property type="match status" value="1"/>
</dbReference>
<comment type="function">
    <text evidence="5">This enzyme is involved in nucleotide metabolism: it produces dUMP, the immediate precursor of thymidine nucleotides and it decreases the intracellular concentration of dUTP so that uracil cannot be incorporated into DNA.</text>
</comment>
<feature type="region of interest" description="Disordered" evidence="6">
    <location>
        <begin position="134"/>
        <end position="158"/>
    </location>
</feature>
<reference evidence="8 9" key="1">
    <citation type="submission" date="2020-05" db="EMBL/GenBank/DDBJ databases">
        <title>Azospirillum oleiclasticum sp. nov, a nitrogen-fixing and heavy crude oil-emulsifying bacterium isolated from the crude oil of Yumen Oilfield.</title>
        <authorList>
            <person name="Wu D."/>
            <person name="Cai M."/>
            <person name="Zhang X."/>
        </authorList>
    </citation>
    <scope>NUCLEOTIDE SEQUENCE [LARGE SCALE GENOMIC DNA]</scope>
    <source>
        <strain evidence="8 9">ROY-1-1-2</strain>
    </source>
</reference>
<evidence type="ECO:0000313" key="9">
    <source>
        <dbReference type="Proteomes" id="UP000584642"/>
    </source>
</evidence>
<sequence>MTVVTIPVIRLAHAAGIDLPAYATEGAAGLDLVAAVAADLALPPGGRALVPTGIAIALPPGFEAQVRPRSGLALKHGVTVLNSPGTIDADYRGEVGVILINHGDRPLTITRGDRIAQLVVARFARVEWEETAALPESGRGAGGFGSTGGTRAGGAQGG</sequence>
<feature type="domain" description="dUTPase-like" evidence="7">
    <location>
        <begin position="17"/>
        <end position="148"/>
    </location>
</feature>
<protein>
    <recommendedName>
        <fullName evidence="5">Deoxyuridine 5'-triphosphate nucleotidohydrolase</fullName>
        <shortName evidence="5">dUTPase</shortName>
        <ecNumber evidence="5">3.6.1.23</ecNumber>
    </recommendedName>
    <alternativeName>
        <fullName evidence="5">dUTP pyrophosphatase</fullName>
    </alternativeName>
</protein>
<dbReference type="CDD" id="cd07557">
    <property type="entry name" value="trimeric_dUTPase"/>
    <property type="match status" value="1"/>
</dbReference>
<keyword evidence="3 5" id="KW-0546">Nucleotide metabolism</keyword>
<dbReference type="EC" id="3.6.1.23" evidence="5"/>
<evidence type="ECO:0000256" key="4">
    <source>
        <dbReference type="ARBA" id="ARBA00047686"/>
    </source>
</evidence>
<comment type="similarity">
    <text evidence="1 5">Belongs to the dUTPase family.</text>
</comment>
<keyword evidence="5" id="KW-0460">Magnesium</keyword>
<dbReference type="InterPro" id="IPR033704">
    <property type="entry name" value="dUTPase_trimeric"/>
</dbReference>